<dbReference type="GO" id="GO:0003678">
    <property type="term" value="F:DNA helicase activity"/>
    <property type="evidence" value="ECO:0007669"/>
    <property type="project" value="UniProtKB-EC"/>
</dbReference>
<keyword evidence="5 8" id="KW-0347">Helicase</keyword>
<dbReference type="InterPro" id="IPR041048">
    <property type="entry name" value="RuvB-like_C"/>
</dbReference>
<keyword evidence="6 8" id="KW-0067">ATP-binding</keyword>
<keyword evidence="11" id="KW-1185">Reference proteome</keyword>
<dbReference type="InterPro" id="IPR027238">
    <property type="entry name" value="RuvB-like"/>
</dbReference>
<organism evidence="10 11">
    <name type="scientific">Monoraphidium neglectum</name>
    <dbReference type="NCBI Taxonomy" id="145388"/>
    <lineage>
        <taxon>Eukaryota</taxon>
        <taxon>Viridiplantae</taxon>
        <taxon>Chlorophyta</taxon>
        <taxon>core chlorophytes</taxon>
        <taxon>Chlorophyceae</taxon>
        <taxon>CS clade</taxon>
        <taxon>Sphaeropleales</taxon>
        <taxon>Selenastraceae</taxon>
        <taxon>Monoraphidium</taxon>
    </lineage>
</organism>
<dbReference type="AlphaFoldDB" id="A0A0D2JUH2"/>
<keyword evidence="3 8" id="KW-0547">Nucleotide-binding</keyword>
<comment type="catalytic activity">
    <reaction evidence="8">
        <text>ATP + H2O = ADP + phosphate + H(+)</text>
        <dbReference type="Rhea" id="RHEA:13065"/>
        <dbReference type="ChEBI" id="CHEBI:15377"/>
        <dbReference type="ChEBI" id="CHEBI:15378"/>
        <dbReference type="ChEBI" id="CHEBI:30616"/>
        <dbReference type="ChEBI" id="CHEBI:43474"/>
        <dbReference type="ChEBI" id="CHEBI:456216"/>
        <dbReference type="EC" id="3.6.4.12"/>
    </reaction>
</comment>
<dbReference type="STRING" id="145388.A0A0D2JUH2"/>
<dbReference type="RefSeq" id="XP_013901532.1">
    <property type="nucleotide sequence ID" value="XM_014046078.1"/>
</dbReference>
<keyword evidence="7 8" id="KW-0539">Nucleus</keyword>
<keyword evidence="4 8" id="KW-0378">Hydrolase</keyword>
<dbReference type="FunFam" id="1.10.8.60:FF:000010">
    <property type="entry name" value="RuvB-like helicase"/>
    <property type="match status" value="1"/>
</dbReference>
<dbReference type="KEGG" id="mng:MNEG_5448"/>
<evidence type="ECO:0000256" key="8">
    <source>
        <dbReference type="RuleBase" id="RU363048"/>
    </source>
</evidence>
<evidence type="ECO:0000256" key="1">
    <source>
        <dbReference type="ARBA" id="ARBA00004123"/>
    </source>
</evidence>
<keyword evidence="8" id="KW-0804">Transcription</keyword>
<evidence type="ECO:0000259" key="9">
    <source>
        <dbReference type="Pfam" id="PF17856"/>
    </source>
</evidence>
<evidence type="ECO:0000256" key="7">
    <source>
        <dbReference type="ARBA" id="ARBA00023242"/>
    </source>
</evidence>
<protein>
    <recommendedName>
        <fullName evidence="8">RuvB-like helicase</fullName>
        <ecNumber evidence="8">3.6.4.12</ecNumber>
    </recommendedName>
</protein>
<proteinExistence type="inferred from homology"/>
<dbReference type="SUPFAM" id="SSF52540">
    <property type="entry name" value="P-loop containing nucleoside triphosphate hydrolases"/>
    <property type="match status" value="1"/>
</dbReference>
<name>A0A0D2JUH2_9CHLO</name>
<dbReference type="EC" id="3.6.4.12" evidence="8"/>
<dbReference type="Proteomes" id="UP000054498">
    <property type="component" value="Unassembled WGS sequence"/>
</dbReference>
<comment type="similarity">
    <text evidence="2 8">Belongs to the RuvB family.</text>
</comment>
<sequence length="86" mass="9233">MVQILAIRAQVEGITVDEESLAQLGSIGERTSLRHAVQLLTPASLMAQTNGRDAITRGDLDEIDGLFHDAKSSARLLAAQADKYIS</sequence>
<accession>A0A0D2JUH2</accession>
<dbReference type="OrthoDB" id="10060499at2759"/>
<dbReference type="PANTHER" id="PTHR11093">
    <property type="entry name" value="RUVB-RELATED REPTIN AND PONTIN"/>
    <property type="match status" value="1"/>
</dbReference>
<evidence type="ECO:0000313" key="11">
    <source>
        <dbReference type="Proteomes" id="UP000054498"/>
    </source>
</evidence>
<evidence type="ECO:0000256" key="6">
    <source>
        <dbReference type="ARBA" id="ARBA00022840"/>
    </source>
</evidence>
<comment type="subcellular location">
    <subcellularLocation>
        <location evidence="1">Nucleus</location>
    </subcellularLocation>
</comment>
<dbReference type="InterPro" id="IPR027417">
    <property type="entry name" value="P-loop_NTPase"/>
</dbReference>
<gene>
    <name evidence="10" type="ORF">MNEG_5448</name>
</gene>
<dbReference type="GO" id="GO:0005524">
    <property type="term" value="F:ATP binding"/>
    <property type="evidence" value="ECO:0007669"/>
    <property type="project" value="UniProtKB-KW"/>
</dbReference>
<evidence type="ECO:0000256" key="2">
    <source>
        <dbReference type="ARBA" id="ARBA00007519"/>
    </source>
</evidence>
<dbReference type="GO" id="GO:0016887">
    <property type="term" value="F:ATP hydrolysis activity"/>
    <property type="evidence" value="ECO:0007669"/>
    <property type="project" value="RHEA"/>
</dbReference>
<reference evidence="10 11" key="1">
    <citation type="journal article" date="2013" name="BMC Genomics">
        <title>Reconstruction of the lipid metabolism for the microalga Monoraphidium neglectum from its genome sequence reveals characteristics suitable for biofuel production.</title>
        <authorList>
            <person name="Bogen C."/>
            <person name="Al-Dilaimi A."/>
            <person name="Albersmeier A."/>
            <person name="Wichmann J."/>
            <person name="Grundmann M."/>
            <person name="Rupp O."/>
            <person name="Lauersen K.J."/>
            <person name="Blifernez-Klassen O."/>
            <person name="Kalinowski J."/>
            <person name="Goesmann A."/>
            <person name="Mussgnug J.H."/>
            <person name="Kruse O."/>
        </authorList>
    </citation>
    <scope>NUCLEOTIDE SEQUENCE [LARGE SCALE GENOMIC DNA]</scope>
    <source>
        <strain evidence="10 11">SAG 48.87</strain>
    </source>
</reference>
<evidence type="ECO:0000313" key="10">
    <source>
        <dbReference type="EMBL" id="KIZ02513.1"/>
    </source>
</evidence>
<evidence type="ECO:0000256" key="3">
    <source>
        <dbReference type="ARBA" id="ARBA00022741"/>
    </source>
</evidence>
<keyword evidence="8" id="KW-0805">Transcription regulation</keyword>
<dbReference type="GO" id="GO:0005634">
    <property type="term" value="C:nucleus"/>
    <property type="evidence" value="ECO:0007669"/>
    <property type="project" value="UniProtKB-SubCell"/>
</dbReference>
<feature type="domain" description="RuvB-like AAA-lid" evidence="9">
    <location>
        <begin position="4"/>
        <end position="69"/>
    </location>
</feature>
<evidence type="ECO:0000256" key="5">
    <source>
        <dbReference type="ARBA" id="ARBA00022806"/>
    </source>
</evidence>
<dbReference type="Gene3D" id="1.10.8.60">
    <property type="match status" value="1"/>
</dbReference>
<dbReference type="Pfam" id="PF17856">
    <property type="entry name" value="TIP49_C"/>
    <property type="match status" value="1"/>
</dbReference>
<dbReference type="EMBL" id="KK101031">
    <property type="protein sequence ID" value="KIZ02513.1"/>
    <property type="molecule type" value="Genomic_DNA"/>
</dbReference>
<dbReference type="GeneID" id="25738325"/>
<evidence type="ECO:0000256" key="4">
    <source>
        <dbReference type="ARBA" id="ARBA00022801"/>
    </source>
</evidence>